<reference evidence="2" key="1">
    <citation type="submission" date="2020-07" db="EMBL/GenBank/DDBJ databases">
        <title>Severe corrosion of carbon steel in oil field produced water can be linked to methanogenic archaea containing a special type of NiFe hydrogenase.</title>
        <authorList>
            <person name="Lahme S."/>
            <person name="Mand J."/>
            <person name="Longwell J."/>
            <person name="Smith R."/>
            <person name="Enning D."/>
        </authorList>
    </citation>
    <scope>NUCLEOTIDE SEQUENCE</scope>
    <source>
        <strain evidence="2">MIC098Bin6</strain>
    </source>
</reference>
<evidence type="ECO:0000259" key="1">
    <source>
        <dbReference type="Pfam" id="PF01261"/>
    </source>
</evidence>
<dbReference type="PANTHER" id="PTHR12110:SF21">
    <property type="entry name" value="XYLOSE ISOMERASE-LIKE TIM BARREL DOMAIN-CONTAINING PROTEIN"/>
    <property type="match status" value="1"/>
</dbReference>
<dbReference type="SUPFAM" id="SSF51658">
    <property type="entry name" value="Xylose isomerase-like"/>
    <property type="match status" value="1"/>
</dbReference>
<comment type="caution">
    <text evidence="2">The sequence shown here is derived from an EMBL/GenBank/DDBJ whole genome shotgun (WGS) entry which is preliminary data.</text>
</comment>
<dbReference type="InterPro" id="IPR050312">
    <property type="entry name" value="IolE/XylAMocC-like"/>
</dbReference>
<name>A0A931CY16_9BACT</name>
<proteinExistence type="predicted"/>
<dbReference type="InterPro" id="IPR013022">
    <property type="entry name" value="Xyl_isomerase-like_TIM-brl"/>
</dbReference>
<dbReference type="GO" id="GO:0016853">
    <property type="term" value="F:isomerase activity"/>
    <property type="evidence" value="ECO:0007669"/>
    <property type="project" value="UniProtKB-KW"/>
</dbReference>
<dbReference type="Gene3D" id="3.20.20.150">
    <property type="entry name" value="Divalent-metal-dependent TIM barrel enzymes"/>
    <property type="match status" value="1"/>
</dbReference>
<gene>
    <name evidence="2" type="ORF">H0S81_07800</name>
</gene>
<sequence>MTIIGASIDPVRIDGSLTLLEQDLQAYQAIGLQAVELPVHGLDAIFNGTLNPDRTRQVMALLSDFDFCYSIHSPNPVNLMDTRDPGLHKAVLQASLEFARQIHATVVVVHSGRFIPEEEFNVTPARSLTVSEQTRMLENEARRLQEIARQYPDIRIALENARPYLSQSPYTYAERLESLKEQILRIHRDNVKINLDFGHLFMASRFYQFDPVAAVAPVKDLVVHTHVHDNFGGVVHHWEKQQTHQLPFGKGDSHMPVGFGKIPIQAILNLLLPDYDGRLIMELRSRYLPDTQTSLDNLSALVAACEAKGNR</sequence>
<feature type="domain" description="Xylose isomerase-like TIM barrel" evidence="1">
    <location>
        <begin position="25"/>
        <end position="293"/>
    </location>
</feature>
<organism evidence="2 3">
    <name type="scientific">Desulfotignum balticum</name>
    <dbReference type="NCBI Taxonomy" id="115781"/>
    <lineage>
        <taxon>Bacteria</taxon>
        <taxon>Pseudomonadati</taxon>
        <taxon>Thermodesulfobacteriota</taxon>
        <taxon>Desulfobacteria</taxon>
        <taxon>Desulfobacterales</taxon>
        <taxon>Desulfobacteraceae</taxon>
        <taxon>Desulfotignum</taxon>
    </lineage>
</organism>
<dbReference type="PANTHER" id="PTHR12110">
    <property type="entry name" value="HYDROXYPYRUVATE ISOMERASE"/>
    <property type="match status" value="1"/>
</dbReference>
<evidence type="ECO:0000313" key="3">
    <source>
        <dbReference type="Proteomes" id="UP000706172"/>
    </source>
</evidence>
<dbReference type="Proteomes" id="UP000706172">
    <property type="component" value="Unassembled WGS sequence"/>
</dbReference>
<dbReference type="Pfam" id="PF01261">
    <property type="entry name" value="AP_endonuc_2"/>
    <property type="match status" value="1"/>
</dbReference>
<keyword evidence="2" id="KW-0413">Isomerase</keyword>
<protein>
    <submittedName>
        <fullName evidence="2">Sugar phosphate isomerase/epimerase</fullName>
    </submittedName>
</protein>
<accession>A0A931CY16</accession>
<dbReference type="EMBL" id="JACCQK010000456">
    <property type="protein sequence ID" value="MBG0779814.1"/>
    <property type="molecule type" value="Genomic_DNA"/>
</dbReference>
<dbReference type="InterPro" id="IPR036237">
    <property type="entry name" value="Xyl_isomerase-like_sf"/>
</dbReference>
<dbReference type="AlphaFoldDB" id="A0A931CY16"/>
<evidence type="ECO:0000313" key="2">
    <source>
        <dbReference type="EMBL" id="MBG0779814.1"/>
    </source>
</evidence>